<evidence type="ECO:0000256" key="2">
    <source>
        <dbReference type="PROSITE-ProRule" id="PRU01161"/>
    </source>
</evidence>
<dbReference type="NCBIfam" id="TIGR03607">
    <property type="entry name" value="patatin-like protein"/>
    <property type="match status" value="1"/>
</dbReference>
<sequence length="772" mass="85797">MRQKELRIALVCYGGISLAVYMHGVTKELWKALQASQAFWAGSGEPGNVGAGKGTAAVYRKLLQRLESGSNLRLRILADIVAGASAGGINSVFLSQAIHSGHSLEPLTELWLENADVDVLLDPEARARSEVTKFWARPIVSYLLHRPGNAVSSSVAPETREEVRQKLSRLIRSRWFEPPFSGIGLSRLLAGALTAMAESEPGPPLLPHGHPINLFVTATDFKGHLETLRLHSPELVLESEHRLSIGFESRAGTPALAAMPELLLAARSTASFPGAFPPLQIEEIDGLVEELGLAWPGREAFFRRIMPEHSQRGDLDNVALIDGSVLNNAPFADAMSVLRDRPATREVDRRFVYIDPTPDRIGASVRQERKAPGFFSTIFGSLSSIPREQPIRDNLETLERDSQEMATLRAIVLAMRPEIEETVDRLFGNTFFLDRPTPKRLAAWRDKAQRAALEQAGFAYHGYVQVKFSGIVAKLAKLIHEAAPELGLSSSEPVARRLHDHFASMGLDRIHGLKGDGSPGMIDFFRSHDLAFRVRRLRLLARRVTQEWQQEASVDEAERDRAREAIYAALALYLDREPVSAMGTEFAALAAGVFTDPGAVIEHVERVRNLGEIDAEVDSMLAEALSEMPQVLRRRVLLAYLGFPFYDTVTLPLLRGEGLTEFDPIRVDRISPEDCHMIRKGPVLRGTEFFNFGAFFSRAYRENDYLWGRLHGAERMIDLISSTAEGEHALLEGELWALKREAFLAVLDEEEERLTADPALLRNVRDEVLRGG</sequence>
<dbReference type="InterPro" id="IPR019894">
    <property type="entry name" value="Patatin-related_protein"/>
</dbReference>
<feature type="short sequence motif" description="GXSXG" evidence="2">
    <location>
        <begin position="83"/>
        <end position="87"/>
    </location>
</feature>
<evidence type="ECO:0000256" key="1">
    <source>
        <dbReference type="ARBA" id="ARBA00023098"/>
    </source>
</evidence>
<dbReference type="GO" id="GO:0016042">
    <property type="term" value="P:lipid catabolic process"/>
    <property type="evidence" value="ECO:0007669"/>
    <property type="project" value="UniProtKB-UniRule"/>
</dbReference>
<evidence type="ECO:0000313" key="5">
    <source>
        <dbReference type="Proteomes" id="UP000249082"/>
    </source>
</evidence>
<dbReference type="PROSITE" id="PS51635">
    <property type="entry name" value="PNPLA"/>
    <property type="match status" value="1"/>
</dbReference>
<comment type="caution">
    <text evidence="4">The sequence shown here is derived from an EMBL/GenBank/DDBJ whole genome shotgun (WGS) entry which is preliminary data.</text>
</comment>
<dbReference type="AlphaFoldDB" id="A0A2W5NBZ2"/>
<dbReference type="Pfam" id="PF01734">
    <property type="entry name" value="Patatin"/>
    <property type="match status" value="1"/>
</dbReference>
<keyword evidence="2" id="KW-0442">Lipid degradation</keyword>
<keyword evidence="2" id="KW-0378">Hydrolase</keyword>
<dbReference type="Pfam" id="PF11856">
    <property type="entry name" value="DUF3376"/>
    <property type="match status" value="1"/>
</dbReference>
<dbReference type="EMBL" id="QFPX01000029">
    <property type="protein sequence ID" value="PZQ51046.1"/>
    <property type="molecule type" value="Genomic_DNA"/>
</dbReference>
<proteinExistence type="predicted"/>
<dbReference type="GO" id="GO:0016787">
    <property type="term" value="F:hydrolase activity"/>
    <property type="evidence" value="ECO:0007669"/>
    <property type="project" value="UniProtKB-UniRule"/>
</dbReference>
<feature type="active site" description="Nucleophile" evidence="2">
    <location>
        <position position="85"/>
    </location>
</feature>
<gene>
    <name evidence="4" type="ORF">DI555_21735</name>
</gene>
<dbReference type="InterPro" id="IPR016035">
    <property type="entry name" value="Acyl_Trfase/lysoPLipase"/>
</dbReference>
<feature type="active site" description="Proton acceptor" evidence="2">
    <location>
        <position position="322"/>
    </location>
</feature>
<evidence type="ECO:0000313" key="4">
    <source>
        <dbReference type="EMBL" id="PZQ51046.1"/>
    </source>
</evidence>
<protein>
    <submittedName>
        <fullName evidence="4">DUF3376 domain-containing protein</fullName>
    </submittedName>
</protein>
<keyword evidence="1 2" id="KW-0443">Lipid metabolism</keyword>
<dbReference type="InterPro" id="IPR002641">
    <property type="entry name" value="PNPLA_dom"/>
</dbReference>
<dbReference type="Gene3D" id="3.40.1090.10">
    <property type="entry name" value="Cytosolic phospholipase A2 catalytic domain"/>
    <property type="match status" value="1"/>
</dbReference>
<dbReference type="InterPro" id="IPR024282">
    <property type="entry name" value="DUF3376"/>
</dbReference>
<dbReference type="SUPFAM" id="SSF52151">
    <property type="entry name" value="FabD/lysophospholipase-like"/>
    <property type="match status" value="1"/>
</dbReference>
<feature type="domain" description="PNPLA" evidence="3">
    <location>
        <begin position="10"/>
        <end position="335"/>
    </location>
</feature>
<name>A0A2W5NBZ2_9SPHN</name>
<comment type="caution">
    <text evidence="2">Lacks conserved residue(s) required for the propagation of feature annotation.</text>
</comment>
<reference evidence="4 5" key="1">
    <citation type="submission" date="2017-08" db="EMBL/GenBank/DDBJ databases">
        <title>Infants hospitalized years apart are colonized by the same room-sourced microbial strains.</title>
        <authorList>
            <person name="Brooks B."/>
            <person name="Olm M.R."/>
            <person name="Firek B.A."/>
            <person name="Baker R."/>
            <person name="Thomas B.C."/>
            <person name="Morowitz M.J."/>
            <person name="Banfield J.F."/>
        </authorList>
    </citation>
    <scope>NUCLEOTIDE SEQUENCE [LARGE SCALE GENOMIC DNA]</scope>
    <source>
        <strain evidence="4">S2_005_002_R2_33</strain>
    </source>
</reference>
<dbReference type="Proteomes" id="UP000249082">
    <property type="component" value="Unassembled WGS sequence"/>
</dbReference>
<organism evidence="4 5">
    <name type="scientific">Novosphingobium pentaromativorans</name>
    <dbReference type="NCBI Taxonomy" id="205844"/>
    <lineage>
        <taxon>Bacteria</taxon>
        <taxon>Pseudomonadati</taxon>
        <taxon>Pseudomonadota</taxon>
        <taxon>Alphaproteobacteria</taxon>
        <taxon>Sphingomonadales</taxon>
        <taxon>Sphingomonadaceae</taxon>
        <taxon>Novosphingobium</taxon>
    </lineage>
</organism>
<accession>A0A2W5NBZ2</accession>
<evidence type="ECO:0000259" key="3">
    <source>
        <dbReference type="PROSITE" id="PS51635"/>
    </source>
</evidence>